<dbReference type="EMBL" id="UYRU01046635">
    <property type="protein sequence ID" value="VDN09220.1"/>
    <property type="molecule type" value="Genomic_DNA"/>
</dbReference>
<evidence type="ECO:0000256" key="5">
    <source>
        <dbReference type="ARBA" id="ARBA00022808"/>
    </source>
</evidence>
<evidence type="ECO:0000256" key="3">
    <source>
        <dbReference type="ARBA" id="ARBA00022723"/>
    </source>
</evidence>
<dbReference type="Gene3D" id="3.20.20.140">
    <property type="entry name" value="Metal-dependent hydrolases"/>
    <property type="match status" value="1"/>
</dbReference>
<dbReference type="EC" id="3.5.2.7" evidence="2"/>
<dbReference type="OrthoDB" id="194468at2759"/>
<evidence type="ECO:0000313" key="8">
    <source>
        <dbReference type="EMBL" id="VDN09220.1"/>
    </source>
</evidence>
<dbReference type="GO" id="GO:0046872">
    <property type="term" value="F:metal ion binding"/>
    <property type="evidence" value="ECO:0007669"/>
    <property type="project" value="UniProtKB-KW"/>
</dbReference>
<keyword evidence="5" id="KW-0369">Histidine metabolism</keyword>
<accession>A0A3P7L735</accession>
<dbReference type="SUPFAM" id="SSF51338">
    <property type="entry name" value="Composite domain of metallo-dependent hydrolases"/>
    <property type="match status" value="1"/>
</dbReference>
<sequence>MATLLRNISEIVHVTRNRKLPYMVDGRDIFSVSGGQDYLDKRAIILDSSDGNIISFGLEERIVCPTHTYAKVIDCQGGTVLPGFIDAHAYPIWEGDRVSDLVHKQAAGALSLEMQETGDGIIQTAEITKTCLDNVLYESCRANFRNMLKKGTTTVECKTGYGITWENEERLLRILTRLKRELPIDLSITFYAASTTPKNMTTEEFVTHIVEEQIPALKKLMDTGEVCVQNIDVRCKEGRFCL</sequence>
<dbReference type="SUPFAM" id="SSF51556">
    <property type="entry name" value="Metallo-dependent hydrolases"/>
    <property type="match status" value="1"/>
</dbReference>
<evidence type="ECO:0000313" key="9">
    <source>
        <dbReference type="Proteomes" id="UP000281553"/>
    </source>
</evidence>
<dbReference type="InterPro" id="IPR011059">
    <property type="entry name" value="Metal-dep_hydrolase_composite"/>
</dbReference>
<organism evidence="8 9">
    <name type="scientific">Dibothriocephalus latus</name>
    <name type="common">Fish tapeworm</name>
    <name type="synonym">Diphyllobothrium latum</name>
    <dbReference type="NCBI Taxonomy" id="60516"/>
    <lineage>
        <taxon>Eukaryota</taxon>
        <taxon>Metazoa</taxon>
        <taxon>Spiralia</taxon>
        <taxon>Lophotrochozoa</taxon>
        <taxon>Platyhelminthes</taxon>
        <taxon>Cestoda</taxon>
        <taxon>Eucestoda</taxon>
        <taxon>Diphyllobothriidea</taxon>
        <taxon>Diphyllobothriidae</taxon>
        <taxon>Dibothriocephalus</taxon>
    </lineage>
</organism>
<evidence type="ECO:0000256" key="2">
    <source>
        <dbReference type="ARBA" id="ARBA00012864"/>
    </source>
</evidence>
<protein>
    <recommendedName>
        <fullName evidence="2">imidazolonepropionase</fullName>
        <ecNumber evidence="2">3.5.2.7</ecNumber>
    </recommendedName>
</protein>
<dbReference type="GO" id="GO:0019556">
    <property type="term" value="P:L-histidine catabolic process to glutamate and formamide"/>
    <property type="evidence" value="ECO:0007669"/>
    <property type="project" value="InterPro"/>
</dbReference>
<dbReference type="InterPro" id="IPR032466">
    <property type="entry name" value="Metal_Hydrolase"/>
</dbReference>
<evidence type="ECO:0000256" key="7">
    <source>
        <dbReference type="ARBA" id="ARBA00023004"/>
    </source>
</evidence>
<dbReference type="InterPro" id="IPR005920">
    <property type="entry name" value="HutI"/>
</dbReference>
<keyword evidence="3" id="KW-0479">Metal-binding</keyword>
<evidence type="ECO:0000256" key="4">
    <source>
        <dbReference type="ARBA" id="ARBA00022801"/>
    </source>
</evidence>
<evidence type="ECO:0000256" key="6">
    <source>
        <dbReference type="ARBA" id="ARBA00022833"/>
    </source>
</evidence>
<dbReference type="Proteomes" id="UP000281553">
    <property type="component" value="Unassembled WGS sequence"/>
</dbReference>
<dbReference type="GO" id="GO:0005737">
    <property type="term" value="C:cytoplasm"/>
    <property type="evidence" value="ECO:0007669"/>
    <property type="project" value="InterPro"/>
</dbReference>
<dbReference type="PANTHER" id="PTHR42752:SF1">
    <property type="entry name" value="IMIDAZOLONEPROPIONASE-RELATED"/>
    <property type="match status" value="1"/>
</dbReference>
<gene>
    <name evidence="8" type="ORF">DILT_LOCUS5051</name>
</gene>
<keyword evidence="4" id="KW-0378">Hydrolase</keyword>
<evidence type="ECO:0000256" key="1">
    <source>
        <dbReference type="ARBA" id="ARBA00005023"/>
    </source>
</evidence>
<comment type="pathway">
    <text evidence="1">Amino-acid degradation.</text>
</comment>
<reference evidence="8 9" key="1">
    <citation type="submission" date="2018-11" db="EMBL/GenBank/DDBJ databases">
        <authorList>
            <consortium name="Pathogen Informatics"/>
        </authorList>
    </citation>
    <scope>NUCLEOTIDE SEQUENCE [LARGE SCALE GENOMIC DNA]</scope>
</reference>
<keyword evidence="7" id="KW-0408">Iron</keyword>
<dbReference type="GO" id="GO:0050480">
    <property type="term" value="F:imidazolonepropionase activity"/>
    <property type="evidence" value="ECO:0007669"/>
    <property type="project" value="UniProtKB-EC"/>
</dbReference>
<keyword evidence="6" id="KW-0862">Zinc</keyword>
<dbReference type="PANTHER" id="PTHR42752">
    <property type="entry name" value="IMIDAZOLONEPROPIONASE"/>
    <property type="match status" value="1"/>
</dbReference>
<keyword evidence="9" id="KW-1185">Reference proteome</keyword>
<proteinExistence type="predicted"/>
<name>A0A3P7L735_DIBLA</name>
<dbReference type="AlphaFoldDB" id="A0A3P7L735"/>